<dbReference type="PROSITE" id="PS51257">
    <property type="entry name" value="PROKAR_LIPOPROTEIN"/>
    <property type="match status" value="1"/>
</dbReference>
<proteinExistence type="predicted"/>
<dbReference type="GO" id="GO:0030234">
    <property type="term" value="F:enzyme regulator activity"/>
    <property type="evidence" value="ECO:0007669"/>
    <property type="project" value="TreeGrafter"/>
</dbReference>
<feature type="signal peptide" evidence="2">
    <location>
        <begin position="1"/>
        <end position="21"/>
    </location>
</feature>
<dbReference type="STRING" id="351605.Gura_3947"/>
<dbReference type="KEGG" id="gur:Gura_3947"/>
<keyword evidence="2" id="KW-0732">Signal</keyword>
<dbReference type="PANTHER" id="PTHR40593">
    <property type="entry name" value="PENICILLIN-BINDING PROTEIN ACTIVATOR LPOB"/>
    <property type="match status" value="1"/>
</dbReference>
<dbReference type="NCBIfam" id="TIGR02722">
    <property type="entry name" value="lp"/>
    <property type="match status" value="1"/>
</dbReference>
<dbReference type="Proteomes" id="UP000006695">
    <property type="component" value="Chromosome"/>
</dbReference>
<protein>
    <recommendedName>
        <fullName evidence="1">Penicillin-binding protein activator LpoB</fullName>
    </recommendedName>
</protein>
<dbReference type="PANTHER" id="PTHR40593:SF1">
    <property type="entry name" value="PENICILLIN-BINDING PROTEIN ACTIVATOR LPOB"/>
    <property type="match status" value="1"/>
</dbReference>
<dbReference type="GO" id="GO:0031241">
    <property type="term" value="C:periplasmic side of cell outer membrane"/>
    <property type="evidence" value="ECO:0007669"/>
    <property type="project" value="TreeGrafter"/>
</dbReference>
<evidence type="ECO:0000313" key="3">
    <source>
        <dbReference type="EMBL" id="ABQ28093.1"/>
    </source>
</evidence>
<evidence type="ECO:0000256" key="2">
    <source>
        <dbReference type="SAM" id="SignalP"/>
    </source>
</evidence>
<evidence type="ECO:0000256" key="1">
    <source>
        <dbReference type="NCBIfam" id="TIGR02722"/>
    </source>
</evidence>
<dbReference type="Gene3D" id="3.40.50.10610">
    <property type="entry name" value="ABC-type transport auxiliary lipoprotein component"/>
    <property type="match status" value="1"/>
</dbReference>
<dbReference type="GO" id="GO:0009252">
    <property type="term" value="P:peptidoglycan biosynthetic process"/>
    <property type="evidence" value="ECO:0007669"/>
    <property type="project" value="TreeGrafter"/>
</dbReference>
<dbReference type="RefSeq" id="WP_011940730.1">
    <property type="nucleotide sequence ID" value="NC_009483.1"/>
</dbReference>
<accession>A5G8H5</accession>
<keyword evidence="4" id="KW-1185">Reference proteome</keyword>
<sequence>MRYLRSLLLCLSIAAMFLAGCATTTVQYGDAGSAKPIGTDFGSSDLQQIAEAMVDSLITFPPVAEQTSQRRPVLSVDKVKNKTMQHIDTESVTDSIRAKLIKSGKFRFIDRTTDEAAVEEIKTQQESGLVDKKTAVEFGRQIGAEFLLTANFAEIVQKAGSVTDVYYKFTMNLKNLKTGILEWSDEKEIRKISKRSMFGG</sequence>
<organism evidence="3 4">
    <name type="scientific">Geotalea uraniireducens (strain Rf4)</name>
    <name type="common">Geobacter uraniireducens</name>
    <dbReference type="NCBI Taxonomy" id="351605"/>
    <lineage>
        <taxon>Bacteria</taxon>
        <taxon>Pseudomonadati</taxon>
        <taxon>Thermodesulfobacteriota</taxon>
        <taxon>Desulfuromonadia</taxon>
        <taxon>Geobacterales</taxon>
        <taxon>Geobacteraceae</taxon>
        <taxon>Geotalea</taxon>
    </lineage>
</organism>
<dbReference type="OrthoDB" id="9803653at2"/>
<keyword evidence="3" id="KW-0449">Lipoprotein</keyword>
<dbReference type="InterPro" id="IPR014094">
    <property type="entry name" value="LpoB"/>
</dbReference>
<dbReference type="HOGENOM" id="CLU_114013_1_0_7"/>
<dbReference type="AlphaFoldDB" id="A5G8H5"/>
<evidence type="ECO:0000313" key="4">
    <source>
        <dbReference type="Proteomes" id="UP000006695"/>
    </source>
</evidence>
<name>A5G8H5_GEOUR</name>
<feature type="chain" id="PRO_5002682096" description="Penicillin-binding protein activator LpoB" evidence="2">
    <location>
        <begin position="22"/>
        <end position="200"/>
    </location>
</feature>
<dbReference type="Pfam" id="PF13036">
    <property type="entry name" value="LpoB"/>
    <property type="match status" value="1"/>
</dbReference>
<dbReference type="EMBL" id="CP000698">
    <property type="protein sequence ID" value="ABQ28093.1"/>
    <property type="molecule type" value="Genomic_DNA"/>
</dbReference>
<gene>
    <name evidence="3" type="ordered locus">Gura_3947</name>
</gene>
<reference evidence="3 4" key="1">
    <citation type="submission" date="2007-05" db="EMBL/GenBank/DDBJ databases">
        <title>Complete sequence of Geobacter uraniireducens Rf4.</title>
        <authorList>
            <consortium name="US DOE Joint Genome Institute"/>
            <person name="Copeland A."/>
            <person name="Lucas S."/>
            <person name="Lapidus A."/>
            <person name="Barry K."/>
            <person name="Detter J.C."/>
            <person name="Glavina del Rio T."/>
            <person name="Hammon N."/>
            <person name="Israni S."/>
            <person name="Dalin E."/>
            <person name="Tice H."/>
            <person name="Pitluck S."/>
            <person name="Chertkov O."/>
            <person name="Brettin T."/>
            <person name="Bruce D."/>
            <person name="Han C."/>
            <person name="Schmutz J."/>
            <person name="Larimer F."/>
            <person name="Land M."/>
            <person name="Hauser L."/>
            <person name="Kyrpides N."/>
            <person name="Mikhailova N."/>
            <person name="Shelobolina E."/>
            <person name="Aklujkar M."/>
            <person name="Lovley D."/>
            <person name="Richardson P."/>
        </authorList>
    </citation>
    <scope>NUCLEOTIDE SEQUENCE [LARGE SCALE GENOMIC DNA]</scope>
    <source>
        <strain evidence="3 4">Rf4</strain>
    </source>
</reference>